<name>A0A2P2M562_RHIMU</name>
<dbReference type="EMBL" id="GGEC01044867">
    <property type="protein sequence ID" value="MBX25351.1"/>
    <property type="molecule type" value="Transcribed_RNA"/>
</dbReference>
<organism evidence="2">
    <name type="scientific">Rhizophora mucronata</name>
    <name type="common">Asiatic mangrove</name>
    <dbReference type="NCBI Taxonomy" id="61149"/>
    <lineage>
        <taxon>Eukaryota</taxon>
        <taxon>Viridiplantae</taxon>
        <taxon>Streptophyta</taxon>
        <taxon>Embryophyta</taxon>
        <taxon>Tracheophyta</taxon>
        <taxon>Spermatophyta</taxon>
        <taxon>Magnoliopsida</taxon>
        <taxon>eudicotyledons</taxon>
        <taxon>Gunneridae</taxon>
        <taxon>Pentapetalae</taxon>
        <taxon>rosids</taxon>
        <taxon>fabids</taxon>
        <taxon>Malpighiales</taxon>
        <taxon>Rhizophoraceae</taxon>
        <taxon>Rhizophora</taxon>
    </lineage>
</organism>
<evidence type="ECO:0000313" key="2">
    <source>
        <dbReference type="EMBL" id="MBX25351.1"/>
    </source>
</evidence>
<feature type="transmembrane region" description="Helical" evidence="1">
    <location>
        <begin position="12"/>
        <end position="31"/>
    </location>
</feature>
<keyword evidence="1" id="KW-1133">Transmembrane helix</keyword>
<evidence type="ECO:0000256" key="1">
    <source>
        <dbReference type="SAM" id="Phobius"/>
    </source>
</evidence>
<proteinExistence type="predicted"/>
<accession>A0A2P2M562</accession>
<keyword evidence="1" id="KW-0472">Membrane</keyword>
<protein>
    <submittedName>
        <fullName evidence="2">Uncharacterized protein</fullName>
    </submittedName>
</protein>
<keyword evidence="1" id="KW-0812">Transmembrane</keyword>
<sequence length="73" mass="8709">MRGDALNWSQWSFQLIQHVGVRCFFFPFFFLRRLKSKLMKLNIQHIRDSSPLKTKPCTLNSISCTYPLLYENP</sequence>
<reference evidence="2" key="1">
    <citation type="submission" date="2018-02" db="EMBL/GenBank/DDBJ databases">
        <title>Rhizophora mucronata_Transcriptome.</title>
        <authorList>
            <person name="Meera S.P."/>
            <person name="Sreeshan A."/>
            <person name="Augustine A."/>
        </authorList>
    </citation>
    <scope>NUCLEOTIDE SEQUENCE</scope>
    <source>
        <tissue evidence="2">Leaf</tissue>
    </source>
</reference>
<dbReference type="AlphaFoldDB" id="A0A2P2M562"/>